<proteinExistence type="predicted"/>
<organism evidence="2 3">
    <name type="scientific">Georgenia halotolerans</name>
    <dbReference type="NCBI Taxonomy" id="3028317"/>
    <lineage>
        <taxon>Bacteria</taxon>
        <taxon>Bacillati</taxon>
        <taxon>Actinomycetota</taxon>
        <taxon>Actinomycetes</taxon>
        <taxon>Micrococcales</taxon>
        <taxon>Bogoriellaceae</taxon>
        <taxon>Georgenia</taxon>
    </lineage>
</organism>
<dbReference type="InterPro" id="IPR013108">
    <property type="entry name" value="Amidohydro_3"/>
</dbReference>
<dbReference type="SUPFAM" id="SSF51556">
    <property type="entry name" value="Metallo-dependent hydrolases"/>
    <property type="match status" value="1"/>
</dbReference>
<dbReference type="Pfam" id="PF07969">
    <property type="entry name" value="Amidohydro_3"/>
    <property type="match status" value="1"/>
</dbReference>
<protein>
    <submittedName>
        <fullName evidence="2">Amidohydrolase family protein</fullName>
    </submittedName>
</protein>
<dbReference type="InterPro" id="IPR032466">
    <property type="entry name" value="Metal_Hydrolase"/>
</dbReference>
<reference evidence="2" key="1">
    <citation type="submission" date="2023-02" db="EMBL/GenBank/DDBJ databases">
        <title>Georgenia sp.10Sc9-8, isolated from a soil sample collected from the Taklamakan desert.</title>
        <authorList>
            <person name="Liu S."/>
        </authorList>
    </citation>
    <scope>NUCLEOTIDE SEQUENCE</scope>
    <source>
        <strain evidence="2">10Sc9-8</strain>
    </source>
</reference>
<dbReference type="PANTHER" id="PTHR22642">
    <property type="entry name" value="IMIDAZOLONEPROPIONASE"/>
    <property type="match status" value="1"/>
</dbReference>
<name>A0ABT5TU90_9MICO</name>
<evidence type="ECO:0000313" key="2">
    <source>
        <dbReference type="EMBL" id="MDD9205626.1"/>
    </source>
</evidence>
<feature type="domain" description="Amidohydrolase 3" evidence="1">
    <location>
        <begin position="2"/>
        <end position="438"/>
    </location>
</feature>
<dbReference type="PANTHER" id="PTHR22642:SF2">
    <property type="entry name" value="PROTEIN LONG AFTER FAR-RED 3"/>
    <property type="match status" value="1"/>
</dbReference>
<sequence length="443" mass="46740">WDTHVHVTQWAQTVGRLDVSGAGTATEVLRPVAEELHAEDRPPGAPLIGFGFRDALWPDEPRVADLDAVAGRTPVVLISADVHCGWLSSTAMDLLGVPRSPGLIREHEWFDVLARLGDLPGAPLTAALQRAMQAAAARGVVGVVDMEWAPNHRCWPERLDAGLDLLRVRTGVYPDHLEEVLHAGLRTGRPLPGGRGLLTMGPLKIISDGSLNTRTAFCHAPYATGDPAHPRGQQTVPVAELVDLLGRARAGGLQAAVHAIGDGANTLALDAFARSGAAGSVEHVQLVRPEDVERMALLGVTASVQPAHLLDDRDVTEELWPGRTDRVFVLREMLEAGVHLTLGSDAPVAPLDPWLAMAAAVHRSADDRPPWHPEQHLSPAQALAASTDGWGTLAEGAPGDVALLDADPLADADAGSAAAAGRLRGMQVAATVVAGRLTHDTVR</sequence>
<dbReference type="Proteomes" id="UP001165561">
    <property type="component" value="Unassembled WGS sequence"/>
</dbReference>
<gene>
    <name evidence="2" type="ORF">PU560_03975</name>
</gene>
<feature type="non-terminal residue" evidence="2">
    <location>
        <position position="1"/>
    </location>
</feature>
<dbReference type="Gene3D" id="3.10.310.70">
    <property type="match status" value="1"/>
</dbReference>
<dbReference type="EMBL" id="JARACI010000583">
    <property type="protein sequence ID" value="MDD9205626.1"/>
    <property type="molecule type" value="Genomic_DNA"/>
</dbReference>
<evidence type="ECO:0000259" key="1">
    <source>
        <dbReference type="Pfam" id="PF07969"/>
    </source>
</evidence>
<dbReference type="Gene3D" id="3.20.20.140">
    <property type="entry name" value="Metal-dependent hydrolases"/>
    <property type="match status" value="1"/>
</dbReference>
<keyword evidence="3" id="KW-1185">Reference proteome</keyword>
<comment type="caution">
    <text evidence="2">The sequence shown here is derived from an EMBL/GenBank/DDBJ whole genome shotgun (WGS) entry which is preliminary data.</text>
</comment>
<evidence type="ECO:0000313" key="3">
    <source>
        <dbReference type="Proteomes" id="UP001165561"/>
    </source>
</evidence>
<accession>A0ABT5TU90</accession>